<dbReference type="InterPro" id="IPR001736">
    <property type="entry name" value="PLipase_D/transphosphatidylase"/>
</dbReference>
<dbReference type="CDD" id="cd09112">
    <property type="entry name" value="PLDc_CLS_2"/>
    <property type="match status" value="1"/>
</dbReference>
<evidence type="ECO:0000256" key="13">
    <source>
        <dbReference type="SAM" id="Phobius"/>
    </source>
</evidence>
<proteinExistence type="predicted"/>
<feature type="transmembrane region" description="Helical" evidence="13">
    <location>
        <begin position="7"/>
        <end position="25"/>
    </location>
</feature>
<feature type="domain" description="PLD phosphodiesterase" evidence="14">
    <location>
        <begin position="210"/>
        <end position="237"/>
    </location>
</feature>
<name>A0ABW3CVC3_9FLAO</name>
<keyword evidence="7 13" id="KW-1133">Transmembrane helix</keyword>
<evidence type="ECO:0000256" key="12">
    <source>
        <dbReference type="NCBIfam" id="TIGR04265"/>
    </source>
</evidence>
<feature type="domain" description="PLD phosphodiesterase" evidence="14">
    <location>
        <begin position="387"/>
        <end position="414"/>
    </location>
</feature>
<evidence type="ECO:0000256" key="7">
    <source>
        <dbReference type="ARBA" id="ARBA00022989"/>
    </source>
</evidence>
<dbReference type="SMART" id="SM00155">
    <property type="entry name" value="PLDc"/>
    <property type="match status" value="2"/>
</dbReference>
<evidence type="ECO:0000256" key="1">
    <source>
        <dbReference type="ARBA" id="ARBA00004651"/>
    </source>
</evidence>
<protein>
    <recommendedName>
        <fullName evidence="12">Cardiolipin synthase</fullName>
        <ecNumber evidence="12">2.7.8.-</ecNumber>
    </recommendedName>
</protein>
<dbReference type="Proteomes" id="UP001596978">
    <property type="component" value="Unassembled WGS sequence"/>
</dbReference>
<evidence type="ECO:0000256" key="9">
    <source>
        <dbReference type="ARBA" id="ARBA00023136"/>
    </source>
</evidence>
<keyword evidence="5 13" id="KW-0812">Transmembrane</keyword>
<dbReference type="Gene3D" id="3.30.870.10">
    <property type="entry name" value="Endonuclease Chain A"/>
    <property type="match status" value="2"/>
</dbReference>
<organism evidence="15 16">
    <name type="scientific">Sungkyunkwania multivorans</name>
    <dbReference type="NCBI Taxonomy" id="1173618"/>
    <lineage>
        <taxon>Bacteria</taxon>
        <taxon>Pseudomonadati</taxon>
        <taxon>Bacteroidota</taxon>
        <taxon>Flavobacteriia</taxon>
        <taxon>Flavobacteriales</taxon>
        <taxon>Flavobacteriaceae</taxon>
        <taxon>Sungkyunkwania</taxon>
    </lineage>
</organism>
<dbReference type="InterPro" id="IPR027379">
    <property type="entry name" value="CLS_N"/>
</dbReference>
<gene>
    <name evidence="15" type="primary">cls</name>
    <name evidence="15" type="ORF">ACFQ1M_00275</name>
</gene>
<evidence type="ECO:0000259" key="14">
    <source>
        <dbReference type="PROSITE" id="PS50035"/>
    </source>
</evidence>
<comment type="caution">
    <text evidence="15">The sequence shown here is derived from an EMBL/GenBank/DDBJ whole genome shotgun (WGS) entry which is preliminary data.</text>
</comment>
<dbReference type="InterPro" id="IPR022924">
    <property type="entry name" value="Cardiolipin_synthase"/>
</dbReference>
<dbReference type="PANTHER" id="PTHR21248">
    <property type="entry name" value="CARDIOLIPIN SYNTHASE"/>
    <property type="match status" value="1"/>
</dbReference>
<reference evidence="16" key="1">
    <citation type="journal article" date="2019" name="Int. J. Syst. Evol. Microbiol.">
        <title>The Global Catalogue of Microorganisms (GCM) 10K type strain sequencing project: providing services to taxonomists for standard genome sequencing and annotation.</title>
        <authorList>
            <consortium name="The Broad Institute Genomics Platform"/>
            <consortium name="The Broad Institute Genome Sequencing Center for Infectious Disease"/>
            <person name="Wu L."/>
            <person name="Ma J."/>
        </authorList>
    </citation>
    <scope>NUCLEOTIDE SEQUENCE [LARGE SCALE GENOMIC DNA]</scope>
    <source>
        <strain evidence="16">CCUG 62952</strain>
    </source>
</reference>
<dbReference type="EMBL" id="JBHTJH010000001">
    <property type="protein sequence ID" value="MFD0860626.1"/>
    <property type="molecule type" value="Genomic_DNA"/>
</dbReference>
<dbReference type="SUPFAM" id="SSF56024">
    <property type="entry name" value="Phospholipase D/nuclease"/>
    <property type="match status" value="2"/>
</dbReference>
<feature type="transmembrane region" description="Helical" evidence="13">
    <location>
        <begin position="31"/>
        <end position="51"/>
    </location>
</feature>
<keyword evidence="9 13" id="KW-0472">Membrane</keyword>
<dbReference type="NCBIfam" id="TIGR04265">
    <property type="entry name" value="bac_cardiolipin"/>
    <property type="match status" value="1"/>
</dbReference>
<keyword evidence="6" id="KW-0677">Repeat</keyword>
<evidence type="ECO:0000313" key="16">
    <source>
        <dbReference type="Proteomes" id="UP001596978"/>
    </source>
</evidence>
<keyword evidence="3" id="KW-0444">Lipid biosynthesis</keyword>
<dbReference type="InterPro" id="IPR025202">
    <property type="entry name" value="PLD-like_dom"/>
</dbReference>
<evidence type="ECO:0000256" key="4">
    <source>
        <dbReference type="ARBA" id="ARBA00022679"/>
    </source>
</evidence>
<evidence type="ECO:0000256" key="6">
    <source>
        <dbReference type="ARBA" id="ARBA00022737"/>
    </source>
</evidence>
<dbReference type="PANTHER" id="PTHR21248:SF20">
    <property type="entry name" value="CARDIOLIPIN SYNTHASE YWIE-RELATED"/>
    <property type="match status" value="1"/>
</dbReference>
<keyword evidence="2" id="KW-1003">Cell membrane</keyword>
<dbReference type="Pfam" id="PF13091">
    <property type="entry name" value="PLDc_2"/>
    <property type="match status" value="2"/>
</dbReference>
<dbReference type="PROSITE" id="PS50035">
    <property type="entry name" value="PLD"/>
    <property type="match status" value="2"/>
</dbReference>
<accession>A0ABW3CVC3</accession>
<evidence type="ECO:0000313" key="15">
    <source>
        <dbReference type="EMBL" id="MFD0860626.1"/>
    </source>
</evidence>
<dbReference type="CDD" id="cd09110">
    <property type="entry name" value="PLDc_CLS_1"/>
    <property type="match status" value="1"/>
</dbReference>
<comment type="subcellular location">
    <subcellularLocation>
        <location evidence="1">Cell membrane</location>
        <topology evidence="1">Multi-pass membrane protein</topology>
    </subcellularLocation>
</comment>
<evidence type="ECO:0000256" key="3">
    <source>
        <dbReference type="ARBA" id="ARBA00022516"/>
    </source>
</evidence>
<evidence type="ECO:0000256" key="11">
    <source>
        <dbReference type="ARBA" id="ARBA00023264"/>
    </source>
</evidence>
<dbReference type="EC" id="2.7.8.-" evidence="12"/>
<keyword evidence="16" id="KW-1185">Reference proteome</keyword>
<dbReference type="RefSeq" id="WP_386402209.1">
    <property type="nucleotide sequence ID" value="NZ_JBHTJH010000001.1"/>
</dbReference>
<dbReference type="Pfam" id="PF13396">
    <property type="entry name" value="PLDc_N"/>
    <property type="match status" value="1"/>
</dbReference>
<keyword evidence="11" id="KW-1208">Phospholipid metabolism</keyword>
<sequence>MGLTFLLLYIILSTIAFLSVVLYGARPARSLSWTIVIFALPFLGILLYLILGVNRRKLKLLTLKQNSRRQLYDKIYDPEFEPREKKFHQSNKLAQLQKLIYENSGFRVAHNNKVKVLSSGEGTFGAIFEAMENAKKFIHLQYYIIEEGEIMDRLYQVCKKKTEEGVEIRILYDTLGSFSWSSKSIKKFKQLGVKMFPILPFEFGSIIFSINHRNHRKIVVIDGKIGFTGGFNVSDKYIKADSELGVWDDTHLELRGPVVQDLHRIFIKDYYFSSKGEQLVNDRYLPKIETAGDTQVQVIADGPDTDQASILQQYLKLISLAQRSICISNPYFIPDSSLFETLKIAALSGVEIDILVPAKSDSKLAKFSMFSYFEDLLRVGISIYTQHDNFLHSKVMVVDGEVVSVGSGNFDVRSFEHNFETNVIVYDQDIASNLFDQFKEDCSRCEKLSLENFSERSIWQKFAEGFARFFSPIL</sequence>
<evidence type="ECO:0000256" key="2">
    <source>
        <dbReference type="ARBA" id="ARBA00022475"/>
    </source>
</evidence>
<evidence type="ECO:0000256" key="5">
    <source>
        <dbReference type="ARBA" id="ARBA00022692"/>
    </source>
</evidence>
<keyword evidence="10" id="KW-0594">Phospholipid biosynthesis</keyword>
<keyword evidence="4" id="KW-0808">Transferase</keyword>
<evidence type="ECO:0000256" key="10">
    <source>
        <dbReference type="ARBA" id="ARBA00023209"/>
    </source>
</evidence>
<keyword evidence="8" id="KW-0443">Lipid metabolism</keyword>
<evidence type="ECO:0000256" key="8">
    <source>
        <dbReference type="ARBA" id="ARBA00023098"/>
    </source>
</evidence>